<dbReference type="Gene3D" id="3.40.30.10">
    <property type="entry name" value="Glutaredoxin"/>
    <property type="match status" value="1"/>
</dbReference>
<evidence type="ECO:0000313" key="3">
    <source>
        <dbReference type="Proteomes" id="UP001519325"/>
    </source>
</evidence>
<dbReference type="SUPFAM" id="SSF52833">
    <property type="entry name" value="Thioredoxin-like"/>
    <property type="match status" value="1"/>
</dbReference>
<organism evidence="2 3">
    <name type="scientific">Nocardia goodfellowii</name>
    <dbReference type="NCBI Taxonomy" id="882446"/>
    <lineage>
        <taxon>Bacteria</taxon>
        <taxon>Bacillati</taxon>
        <taxon>Actinomycetota</taxon>
        <taxon>Actinomycetes</taxon>
        <taxon>Mycobacteriales</taxon>
        <taxon>Nocardiaceae</taxon>
        <taxon>Nocardia</taxon>
    </lineage>
</organism>
<protein>
    <submittedName>
        <fullName evidence="2">DsbA family dithiol-disulfide isomerase</fullName>
    </submittedName>
</protein>
<gene>
    <name evidence="2" type="ORF">BJ987_004040</name>
</gene>
<evidence type="ECO:0000313" key="2">
    <source>
        <dbReference type="EMBL" id="MBP2191139.1"/>
    </source>
</evidence>
<comment type="caution">
    <text evidence="2">The sequence shown here is derived from an EMBL/GenBank/DDBJ whole genome shotgun (WGS) entry which is preliminary data.</text>
</comment>
<dbReference type="CDD" id="cd03024">
    <property type="entry name" value="DsbA_FrnE"/>
    <property type="match status" value="1"/>
</dbReference>
<dbReference type="EMBL" id="JAGGMR010000001">
    <property type="protein sequence ID" value="MBP2191139.1"/>
    <property type="molecule type" value="Genomic_DNA"/>
</dbReference>
<dbReference type="PANTHER" id="PTHR13887">
    <property type="entry name" value="GLUTATHIONE S-TRANSFERASE KAPPA"/>
    <property type="match status" value="1"/>
</dbReference>
<keyword evidence="2" id="KW-0413">Isomerase</keyword>
<name>A0ABS4QJC7_9NOCA</name>
<dbReference type="RefSeq" id="WP_209892296.1">
    <property type="nucleotide sequence ID" value="NZ_JAGGMR010000001.1"/>
</dbReference>
<sequence length="217" mass="24146">MAEINVEFWFDYLCPWCYIGKRRFEAALADFDRDEDVRVRWRSYDLHPGESKVPDLTIPRRLERDLGLTRAAAEAAVDQVGALAAEVGLDYRMRDALLVNSFDAHRLTHFAAAAGRDHEVRERLLRAYTGEAANLADHHTLLRLGLEAGLEEDAVRALLDSDDYADSVRTDHREGRRLGVSGVPTAIIDQRFTVGGAQPSAVYLEALQQAALSAAAQ</sequence>
<evidence type="ECO:0000259" key="1">
    <source>
        <dbReference type="Pfam" id="PF01323"/>
    </source>
</evidence>
<dbReference type="Pfam" id="PF01323">
    <property type="entry name" value="DSBA"/>
    <property type="match status" value="1"/>
</dbReference>
<accession>A0ABS4QJC7</accession>
<keyword evidence="3" id="KW-1185">Reference proteome</keyword>
<dbReference type="GO" id="GO:0016853">
    <property type="term" value="F:isomerase activity"/>
    <property type="evidence" value="ECO:0007669"/>
    <property type="project" value="UniProtKB-KW"/>
</dbReference>
<proteinExistence type="predicted"/>
<dbReference type="PANTHER" id="PTHR13887:SF41">
    <property type="entry name" value="THIOREDOXIN SUPERFAMILY PROTEIN"/>
    <property type="match status" value="1"/>
</dbReference>
<dbReference type="Proteomes" id="UP001519325">
    <property type="component" value="Unassembled WGS sequence"/>
</dbReference>
<dbReference type="InterPro" id="IPR001853">
    <property type="entry name" value="DSBA-like_thioredoxin_dom"/>
</dbReference>
<dbReference type="InterPro" id="IPR036249">
    <property type="entry name" value="Thioredoxin-like_sf"/>
</dbReference>
<reference evidence="2 3" key="1">
    <citation type="submission" date="2021-03" db="EMBL/GenBank/DDBJ databases">
        <title>Sequencing the genomes of 1000 actinobacteria strains.</title>
        <authorList>
            <person name="Klenk H.-P."/>
        </authorList>
    </citation>
    <scope>NUCLEOTIDE SEQUENCE [LARGE SCALE GENOMIC DNA]</scope>
    <source>
        <strain evidence="2 3">DSM 45516</strain>
    </source>
</reference>
<feature type="domain" description="DSBA-like thioredoxin" evidence="1">
    <location>
        <begin position="6"/>
        <end position="207"/>
    </location>
</feature>